<evidence type="ECO:0000256" key="3">
    <source>
        <dbReference type="ARBA" id="ARBA00023098"/>
    </source>
</evidence>
<dbReference type="CDD" id="cd19757">
    <property type="entry name" value="Bbox1"/>
    <property type="match status" value="1"/>
</dbReference>
<feature type="compositionally biased region" description="Polar residues" evidence="5">
    <location>
        <begin position="1"/>
        <end position="10"/>
    </location>
</feature>
<feature type="domain" description="PNPLA" evidence="6">
    <location>
        <begin position="641"/>
        <end position="851"/>
    </location>
</feature>
<dbReference type="PROSITE" id="PS51635">
    <property type="entry name" value="PNPLA"/>
    <property type="match status" value="1"/>
</dbReference>
<reference evidence="7 8" key="1">
    <citation type="submission" date="2024-02" db="EMBL/GenBank/DDBJ databases">
        <title>De novo assembly and annotation of 12 fungi associated with fruit tree decline syndrome in Ontario, Canada.</title>
        <authorList>
            <person name="Sulman M."/>
            <person name="Ellouze W."/>
            <person name="Ilyukhin E."/>
        </authorList>
    </citation>
    <scope>NUCLEOTIDE SEQUENCE [LARGE SCALE GENOMIC DNA]</scope>
    <source>
        <strain evidence="7 8">M1-105</strain>
    </source>
</reference>
<dbReference type="Gene3D" id="3.40.1090.10">
    <property type="entry name" value="Cytosolic phospholipase A2 catalytic domain"/>
    <property type="match status" value="1"/>
</dbReference>
<keyword evidence="3 4" id="KW-0443">Lipid metabolism</keyword>
<evidence type="ECO:0000259" key="6">
    <source>
        <dbReference type="PROSITE" id="PS51635"/>
    </source>
</evidence>
<dbReference type="Pfam" id="PF01734">
    <property type="entry name" value="Patatin"/>
    <property type="match status" value="1"/>
</dbReference>
<keyword evidence="8" id="KW-1185">Reference proteome</keyword>
<accession>A0ABR3SJQ5</accession>
<feature type="active site" description="Nucleophile" evidence="4">
    <location>
        <position position="681"/>
    </location>
</feature>
<feature type="region of interest" description="Disordered" evidence="5">
    <location>
        <begin position="1"/>
        <end position="26"/>
    </location>
</feature>
<comment type="caution">
    <text evidence="7">The sequence shown here is derived from an EMBL/GenBank/DDBJ whole genome shotgun (WGS) entry which is preliminary data.</text>
</comment>
<dbReference type="Gene3D" id="3.40.50.300">
    <property type="entry name" value="P-loop containing nucleotide triphosphate hydrolases"/>
    <property type="match status" value="1"/>
</dbReference>
<feature type="active site" description="Proton acceptor" evidence="4">
    <location>
        <position position="838"/>
    </location>
</feature>
<dbReference type="SUPFAM" id="SSF52151">
    <property type="entry name" value="FabD/lysophospholipase-like"/>
    <property type="match status" value="1"/>
</dbReference>
<evidence type="ECO:0000313" key="8">
    <source>
        <dbReference type="Proteomes" id="UP001521116"/>
    </source>
</evidence>
<evidence type="ECO:0000256" key="5">
    <source>
        <dbReference type="SAM" id="MobiDB-lite"/>
    </source>
</evidence>
<dbReference type="PANTHER" id="PTHR24185:SF1">
    <property type="entry name" value="CALCIUM-INDEPENDENT PHOSPHOLIPASE A2-GAMMA"/>
    <property type="match status" value="1"/>
</dbReference>
<dbReference type="InterPro" id="IPR016035">
    <property type="entry name" value="Acyl_Trfase/lysoPLipase"/>
</dbReference>
<dbReference type="EMBL" id="JAJVDC020000129">
    <property type="protein sequence ID" value="KAL1622899.1"/>
    <property type="molecule type" value="Genomic_DNA"/>
</dbReference>
<evidence type="ECO:0000256" key="2">
    <source>
        <dbReference type="ARBA" id="ARBA00022963"/>
    </source>
</evidence>
<dbReference type="CDD" id="cd07199">
    <property type="entry name" value="Pat17_PNPLA8_PNPLA9_like"/>
    <property type="match status" value="1"/>
</dbReference>
<organism evidence="7 8">
    <name type="scientific">Neofusicoccum ribis</name>
    <dbReference type="NCBI Taxonomy" id="45134"/>
    <lineage>
        <taxon>Eukaryota</taxon>
        <taxon>Fungi</taxon>
        <taxon>Dikarya</taxon>
        <taxon>Ascomycota</taxon>
        <taxon>Pezizomycotina</taxon>
        <taxon>Dothideomycetes</taxon>
        <taxon>Dothideomycetes incertae sedis</taxon>
        <taxon>Botryosphaeriales</taxon>
        <taxon>Botryosphaeriaceae</taxon>
        <taxon>Neofusicoccum</taxon>
    </lineage>
</organism>
<proteinExistence type="predicted"/>
<gene>
    <name evidence="7" type="ORF">SLS56_008580</name>
</gene>
<sequence>MANTQKSHLQPSLIDTPIEESNHTGFGSFPAAEVSIPQECEQCGRDDSHVSFCNVCDAVFCAACWEKQIQHKRRKTGFSGIPHEKTPASIAQKVQNVLKPPVDESKREQLHLHDADTAWFGIFRPEDGSPLFQDYGRFQDLMIMTEQGNGGSSHASFQGVQSPERDFRTPSLVSFVGETGAGKSTLIKLLIELNSEPHQVYTTPVVGASGSDVPTSEDVHLYLEPQTAYSSTPVLFADCEGLTGGTREPMGALFKKKRSQAKSRATGKDDHLAHKERPLSERKITWADNTLKRSREFAVTNLYPRLLYTFSDVVVFVLREARIMESVFERLVEWAVAALEMSSNQPVLPHAIIVLNASSNDIDPALWNSETATETIFRNLRGTLSNNNVFKKQAQIWRERGQEIESLEQLMLSYYSSVQIIRVPEKGRPKLIQTQAQELYSSIRTACTWARDSRAELRMLLDVEELQSYLDCAFDHFARALDKPFDFVQASLANSPIPLDFGGNILKLAINVMEAWQGEFDARTIFQELSYVVASCIMFDLARNKNKGTVESNFPLYLEHLDAALENFCNSHWPCEFVKPGTGARCVNVRSGHAKGHQRKDGKVLAVGEYISSISFRIYHDEFQKNVFLSLKDLQSLLHKQMGEEGGMRGIVELEVLRLIERAMGDKLPIRHFFDLVVGTSTGGIIALGLVSQGWSVEECLTFFERLCATAFTPRIASCLPGISWIINNYHHSLYETSPLERSLVEAFGNDQYLFGGRGAAQSSGVKVAVITTSAATGTPVVLSNYNRPCSEKLSYQFQRSENIKSEVKLWEAGRATSAAPRFFKSFHHEASQQIYLDGAIYHNNPVAIAERERKLIWTDQPSESPDIILSLGTGSSLRHRQDPAASLRRSPISRIPQQGLLANGRNLMKIAKDHVYASLDCDRAWYSFVGDLPQSWESSRFVRISPEKPDLPRLDEVGVMKELQAYVRQKLSSREHEIVIRRLAMRLVATSFFFELRKPIAEDKVASGT</sequence>
<feature type="short sequence motif" description="GXSXG" evidence="4">
    <location>
        <begin position="679"/>
        <end position="683"/>
    </location>
</feature>
<protein>
    <recommendedName>
        <fullName evidence="6">PNPLA domain-containing protein</fullName>
    </recommendedName>
</protein>
<evidence type="ECO:0000313" key="7">
    <source>
        <dbReference type="EMBL" id="KAL1622899.1"/>
    </source>
</evidence>
<dbReference type="PANTHER" id="PTHR24185">
    <property type="entry name" value="CALCIUM-INDEPENDENT PHOSPHOLIPASE A2-GAMMA"/>
    <property type="match status" value="1"/>
</dbReference>
<dbReference type="SUPFAM" id="SSF52540">
    <property type="entry name" value="P-loop containing nucleoside triphosphate hydrolases"/>
    <property type="match status" value="1"/>
</dbReference>
<name>A0ABR3SJQ5_9PEZI</name>
<evidence type="ECO:0000256" key="1">
    <source>
        <dbReference type="ARBA" id="ARBA00022801"/>
    </source>
</evidence>
<dbReference type="InterPro" id="IPR002641">
    <property type="entry name" value="PNPLA_dom"/>
</dbReference>
<dbReference type="InterPro" id="IPR027417">
    <property type="entry name" value="P-loop_NTPase"/>
</dbReference>
<dbReference type="Proteomes" id="UP001521116">
    <property type="component" value="Unassembled WGS sequence"/>
</dbReference>
<keyword evidence="1 4" id="KW-0378">Hydrolase</keyword>
<comment type="caution">
    <text evidence="4">Lacks conserved residue(s) required for the propagation of feature annotation.</text>
</comment>
<evidence type="ECO:0000256" key="4">
    <source>
        <dbReference type="PROSITE-ProRule" id="PRU01161"/>
    </source>
</evidence>
<keyword evidence="2 4" id="KW-0442">Lipid degradation</keyword>
<feature type="short sequence motif" description="DGA/G" evidence="4">
    <location>
        <begin position="838"/>
        <end position="840"/>
    </location>
</feature>